<keyword evidence="1" id="KW-0472">Membrane</keyword>
<evidence type="ECO:0000313" key="3">
    <source>
        <dbReference type="Proteomes" id="UP000248987"/>
    </source>
</evidence>
<dbReference type="STRING" id="49280.A9996_12855"/>
<dbReference type="OrthoDB" id="1200238at2"/>
<keyword evidence="1" id="KW-0812">Transmembrane</keyword>
<organism evidence="2 3">
    <name type="scientific">Gelidibacter algens</name>
    <dbReference type="NCBI Taxonomy" id="49280"/>
    <lineage>
        <taxon>Bacteria</taxon>
        <taxon>Pseudomonadati</taxon>
        <taxon>Bacteroidota</taxon>
        <taxon>Flavobacteriia</taxon>
        <taxon>Flavobacteriales</taxon>
        <taxon>Flavobacteriaceae</taxon>
        <taxon>Gelidibacter</taxon>
    </lineage>
</organism>
<name>A0A1A7R271_9FLAO</name>
<sequence length="215" mass="24340">MENNTEIISENKPSNDLAFQDYLSIGYVFLLILGVFHETIYYKFLGVNILEYSSILDVLISPIAVMLGNLLLGTAVLVVIIFGYIYLKLIPRYHKWLGTKKKYQEGKNKMKLERANEMFKNKNASLLVITLFVFALFTGLGIGRGVKTKERIDKGDVNLSHTITFEDGQKQKVKLLGKNSLYIFYVTTGVEEVSIAPIEGNIKLIQKLPKEPLTN</sequence>
<dbReference type="RefSeq" id="WP_066435634.1">
    <property type="nucleotide sequence ID" value="NZ_LZRN01000028.1"/>
</dbReference>
<gene>
    <name evidence="2" type="ORF">LX77_00113</name>
</gene>
<evidence type="ECO:0000256" key="1">
    <source>
        <dbReference type="SAM" id="Phobius"/>
    </source>
</evidence>
<protein>
    <submittedName>
        <fullName evidence="2">Uncharacterized protein</fullName>
    </submittedName>
</protein>
<comment type="caution">
    <text evidence="2">The sequence shown here is derived from an EMBL/GenBank/DDBJ whole genome shotgun (WGS) entry which is preliminary data.</text>
</comment>
<feature type="transmembrane region" description="Helical" evidence="1">
    <location>
        <begin position="22"/>
        <end position="42"/>
    </location>
</feature>
<keyword evidence="3" id="KW-1185">Reference proteome</keyword>
<reference evidence="2 3" key="1">
    <citation type="submission" date="2018-06" db="EMBL/GenBank/DDBJ databases">
        <title>Genomic Encyclopedia of Archaeal and Bacterial Type Strains, Phase II (KMG-II): from individual species to whole genera.</title>
        <authorList>
            <person name="Goeker M."/>
        </authorList>
    </citation>
    <scope>NUCLEOTIDE SEQUENCE [LARGE SCALE GENOMIC DNA]</scope>
    <source>
        <strain evidence="2 3">DSM 12408</strain>
    </source>
</reference>
<dbReference type="AlphaFoldDB" id="A0A1A7R271"/>
<evidence type="ECO:0000313" key="2">
    <source>
        <dbReference type="EMBL" id="RAJ27541.1"/>
    </source>
</evidence>
<dbReference type="EMBL" id="QLLQ01000001">
    <property type="protein sequence ID" value="RAJ27541.1"/>
    <property type="molecule type" value="Genomic_DNA"/>
</dbReference>
<keyword evidence="1" id="KW-1133">Transmembrane helix</keyword>
<feature type="transmembrane region" description="Helical" evidence="1">
    <location>
        <begin position="124"/>
        <end position="142"/>
    </location>
</feature>
<feature type="transmembrane region" description="Helical" evidence="1">
    <location>
        <begin position="63"/>
        <end position="87"/>
    </location>
</feature>
<proteinExistence type="predicted"/>
<accession>A0A1A7R271</accession>
<dbReference type="Proteomes" id="UP000248987">
    <property type="component" value="Unassembled WGS sequence"/>
</dbReference>